<evidence type="ECO:0000259" key="6">
    <source>
        <dbReference type="Pfam" id="PF01243"/>
    </source>
</evidence>
<dbReference type="Proteomes" id="UP000239025">
    <property type="component" value="Chromosome 1"/>
</dbReference>
<accession>A0A193SPH0</accession>
<dbReference type="GO" id="GO:0010181">
    <property type="term" value="F:FMN binding"/>
    <property type="evidence" value="ECO:0007669"/>
    <property type="project" value="InterPro"/>
</dbReference>
<dbReference type="GO" id="GO:0008615">
    <property type="term" value="P:pyridoxine biosynthetic process"/>
    <property type="evidence" value="ECO:0007669"/>
    <property type="project" value="InterPro"/>
</dbReference>
<dbReference type="Pfam" id="PF01243">
    <property type="entry name" value="PNPOx_N"/>
    <property type="match status" value="1"/>
</dbReference>
<gene>
    <name evidence="8" type="ORF">PL963_02331</name>
</gene>
<reference evidence="9" key="1">
    <citation type="submission" date="2017-11" db="EMBL/GenBank/DDBJ databases">
        <authorList>
            <person name="Blom J."/>
        </authorList>
    </citation>
    <scope>NUCLEOTIDE SEQUENCE [LARGE SCALE GENOMIC DNA]</scope>
</reference>
<dbReference type="AlphaFoldDB" id="A0A193SPH0"/>
<dbReference type="InterPro" id="IPR012349">
    <property type="entry name" value="Split_barrel_FMN-bd"/>
</dbReference>
<comment type="similarity">
    <text evidence="2">Belongs to the pyridoxamine 5'-phosphate oxidase family.</text>
</comment>
<dbReference type="InterPro" id="IPR019576">
    <property type="entry name" value="Pyridoxamine_oxidase_dimer_C"/>
</dbReference>
<comment type="cofactor">
    <cofactor evidence="1">
        <name>FMN</name>
        <dbReference type="ChEBI" id="CHEBI:58210"/>
    </cofactor>
</comment>
<evidence type="ECO:0000256" key="5">
    <source>
        <dbReference type="ARBA" id="ARBA00023002"/>
    </source>
</evidence>
<keyword evidence="9" id="KW-1185">Reference proteome</keyword>
<evidence type="ECO:0000256" key="4">
    <source>
        <dbReference type="ARBA" id="ARBA00022643"/>
    </source>
</evidence>
<dbReference type="RefSeq" id="WP_232002934.1">
    <property type="nucleotide sequence ID" value="NZ_LT222319.1"/>
</dbReference>
<protein>
    <submittedName>
        <fullName evidence="8">Pyridoxamine-phosphate oxidase</fullName>
    </submittedName>
</protein>
<proteinExistence type="inferred from homology"/>
<dbReference type="Pfam" id="PF10590">
    <property type="entry name" value="PNP_phzG_C"/>
    <property type="match status" value="1"/>
</dbReference>
<feature type="domain" description="Pyridoxamine 5'-phosphate oxidase N-terminal" evidence="6">
    <location>
        <begin position="51"/>
        <end position="140"/>
    </location>
</feature>
<dbReference type="Gene3D" id="2.30.110.10">
    <property type="entry name" value="Electron Transport, Fmn-binding Protein, Chain A"/>
    <property type="match status" value="1"/>
</dbReference>
<name>A0A193SPH0_9PSED</name>
<organism evidence="8 9">
    <name type="scientific">Pseudomonas cerasi</name>
    <dbReference type="NCBI Taxonomy" id="1583341"/>
    <lineage>
        <taxon>Bacteria</taxon>
        <taxon>Pseudomonadati</taxon>
        <taxon>Pseudomonadota</taxon>
        <taxon>Gammaproteobacteria</taxon>
        <taxon>Pseudomonadales</taxon>
        <taxon>Pseudomonadaceae</taxon>
        <taxon>Pseudomonas</taxon>
    </lineage>
</organism>
<keyword evidence="5" id="KW-0560">Oxidoreductase</keyword>
<dbReference type="PANTHER" id="PTHR10851">
    <property type="entry name" value="PYRIDOXINE-5-PHOSPHATE OXIDASE"/>
    <property type="match status" value="1"/>
</dbReference>
<dbReference type="NCBIfam" id="NF004231">
    <property type="entry name" value="PRK05679.1"/>
    <property type="match status" value="1"/>
</dbReference>
<keyword evidence="4" id="KW-0288">FMN</keyword>
<dbReference type="InterPro" id="IPR000659">
    <property type="entry name" value="Pyridox_Oxase"/>
</dbReference>
<sequence>MIRTINALLHAVGLDASSIGTLLLSLSTIAGAKISNPSWVNFQSAGWVSFQSAPTDLKSVDEEGFVFCTFLDSQKGNELQHNPKVALTFWWERPGYQVRVKGISSPVAKEKAEVYWQSRSRSAQLTTISCQQSQPLSSEQEMLEKFQNMKKAVGDNPIHKPENWGAFIVRPVTIEFLTFRESRLHLRECYTETPQGWEKKLLQP</sequence>
<feature type="domain" description="Pyridoxine 5'-phosphate oxidase dimerisation C-terminal" evidence="7">
    <location>
        <begin position="164"/>
        <end position="204"/>
    </location>
</feature>
<dbReference type="GO" id="GO:0004733">
    <property type="term" value="F:pyridoxamine phosphate oxidase activity"/>
    <property type="evidence" value="ECO:0007669"/>
    <property type="project" value="InterPro"/>
</dbReference>
<evidence type="ECO:0000256" key="1">
    <source>
        <dbReference type="ARBA" id="ARBA00001917"/>
    </source>
</evidence>
<evidence type="ECO:0000313" key="8">
    <source>
        <dbReference type="EMBL" id="SOS19885.1"/>
    </source>
</evidence>
<evidence type="ECO:0000256" key="3">
    <source>
        <dbReference type="ARBA" id="ARBA00022630"/>
    </source>
</evidence>
<dbReference type="EMBL" id="LT963395">
    <property type="protein sequence ID" value="SOS19885.1"/>
    <property type="molecule type" value="Genomic_DNA"/>
</dbReference>
<dbReference type="PANTHER" id="PTHR10851:SF0">
    <property type="entry name" value="PYRIDOXINE-5'-PHOSPHATE OXIDASE"/>
    <property type="match status" value="1"/>
</dbReference>
<evidence type="ECO:0000313" key="9">
    <source>
        <dbReference type="Proteomes" id="UP000239025"/>
    </source>
</evidence>
<evidence type="ECO:0000256" key="2">
    <source>
        <dbReference type="ARBA" id="ARBA00007301"/>
    </source>
</evidence>
<evidence type="ECO:0000259" key="7">
    <source>
        <dbReference type="Pfam" id="PF10590"/>
    </source>
</evidence>
<keyword evidence="3" id="KW-0285">Flavoprotein</keyword>
<dbReference type="InterPro" id="IPR011576">
    <property type="entry name" value="Pyridox_Oxase_N"/>
</dbReference>
<dbReference type="SUPFAM" id="SSF50475">
    <property type="entry name" value="FMN-binding split barrel"/>
    <property type="match status" value="1"/>
</dbReference>